<protein>
    <submittedName>
        <fullName evidence="2">Uncharacterized protein</fullName>
    </submittedName>
</protein>
<name>A0A549YFH3_9BACI</name>
<dbReference type="RefSeq" id="WP_142789919.1">
    <property type="nucleotide sequence ID" value="NZ_VJMZ01000001.1"/>
</dbReference>
<gene>
    <name evidence="2" type="ORF">FH966_02270</name>
</gene>
<comment type="caution">
    <text evidence="2">The sequence shown here is derived from an EMBL/GenBank/DDBJ whole genome shotgun (WGS) entry which is preliminary data.</text>
</comment>
<sequence length="537" mass="62017">MMVGVGVALAVGLGLYTYDFSETEEEEEEESPLQREAQLPDEHETWNMAITTETEHEITFVETTEQDYVDRIHDVTYTYEIDTDPVSNFDVTKRTVDNGDQFLFTTLENKSDEDLEVSVTVPIADTSYYSLQSFSQYKTGPRISEDIKADLTTSPLGLVTTYKGDEFHSNLMVGKKYQSKDITKTYENGQKSKLRKLLSENQDLDIDVKLDGMTLQMDMDSDGKDIIDHWLLYSDERLFSSNESYQDWIRKYNVKKYKNNNWYTAKGPYKKVVRTAEPTPESELQYGRNLLIVREDEVLKRYKETEERYHYDLLLNSVANLEIFKGDKAFWETEYTNGWLNRVYDMKAPYVDTRHNEGVALFLEETGEILGIPEIKDALTNYADLLVNQMETGQVIEVGDDAYLISDYFKYGEDAPITHSSLNHVIGGMNLLLETYNSTGNEKYLDTAKKIQNGINELGEQWLTDEGDTWYQINPDHTFQGEDYTNLTLTDMLKAVELWKKIDASQTDTLEMLIESKANYLNRNDITLSPEAKELLR</sequence>
<feature type="region of interest" description="Disordered" evidence="1">
    <location>
        <begin position="21"/>
        <end position="42"/>
    </location>
</feature>
<dbReference type="Proteomes" id="UP000319280">
    <property type="component" value="Unassembled WGS sequence"/>
</dbReference>
<reference evidence="2 3" key="1">
    <citation type="submission" date="2019-07" db="EMBL/GenBank/DDBJ databases">
        <title>Genomic analysis of Lentibacillus sp. NKC851-2.</title>
        <authorList>
            <person name="Oh Y.J."/>
        </authorList>
    </citation>
    <scope>NUCLEOTIDE SEQUENCE [LARGE SCALE GENOMIC DNA]</scope>
    <source>
        <strain evidence="2 3">NKC851-2</strain>
    </source>
</reference>
<evidence type="ECO:0000313" key="2">
    <source>
        <dbReference type="EMBL" id="TRM10640.1"/>
    </source>
</evidence>
<evidence type="ECO:0000313" key="3">
    <source>
        <dbReference type="Proteomes" id="UP000319280"/>
    </source>
</evidence>
<dbReference type="AlphaFoldDB" id="A0A549YFH3"/>
<evidence type="ECO:0000256" key="1">
    <source>
        <dbReference type="SAM" id="MobiDB-lite"/>
    </source>
</evidence>
<organism evidence="2 3">
    <name type="scientific">Lentibacillus cibarius</name>
    <dbReference type="NCBI Taxonomy" id="2583219"/>
    <lineage>
        <taxon>Bacteria</taxon>
        <taxon>Bacillati</taxon>
        <taxon>Bacillota</taxon>
        <taxon>Bacilli</taxon>
        <taxon>Bacillales</taxon>
        <taxon>Bacillaceae</taxon>
        <taxon>Lentibacillus</taxon>
    </lineage>
</organism>
<dbReference type="EMBL" id="VJMZ01000001">
    <property type="protein sequence ID" value="TRM10640.1"/>
    <property type="molecule type" value="Genomic_DNA"/>
</dbReference>
<accession>A0A549YFH3</accession>
<keyword evidence="3" id="KW-1185">Reference proteome</keyword>
<proteinExistence type="predicted"/>
<feature type="compositionally biased region" description="Acidic residues" evidence="1">
    <location>
        <begin position="21"/>
        <end position="31"/>
    </location>
</feature>